<dbReference type="PANTHER" id="PTHR30055:SF234">
    <property type="entry name" value="HTH-TYPE TRANSCRIPTIONAL REGULATOR BETI"/>
    <property type="match status" value="1"/>
</dbReference>
<comment type="caution">
    <text evidence="6">The sequence shown here is derived from an EMBL/GenBank/DDBJ whole genome shotgun (WGS) entry which is preliminary data.</text>
</comment>
<evidence type="ECO:0000256" key="3">
    <source>
        <dbReference type="ARBA" id="ARBA00023163"/>
    </source>
</evidence>
<evidence type="ECO:0000313" key="6">
    <source>
        <dbReference type="EMBL" id="GAA0568145.1"/>
    </source>
</evidence>
<dbReference type="PANTHER" id="PTHR30055">
    <property type="entry name" value="HTH-TYPE TRANSCRIPTIONAL REGULATOR RUTR"/>
    <property type="match status" value="1"/>
</dbReference>
<feature type="DNA-binding region" description="H-T-H motif" evidence="4">
    <location>
        <begin position="36"/>
        <end position="55"/>
    </location>
</feature>
<dbReference type="InterPro" id="IPR001647">
    <property type="entry name" value="HTH_TetR"/>
</dbReference>
<organism evidence="6 7">
    <name type="scientific">Rhizomicrobium electricum</name>
    <dbReference type="NCBI Taxonomy" id="480070"/>
    <lineage>
        <taxon>Bacteria</taxon>
        <taxon>Pseudomonadati</taxon>
        <taxon>Pseudomonadota</taxon>
        <taxon>Alphaproteobacteria</taxon>
        <taxon>Micropepsales</taxon>
        <taxon>Micropepsaceae</taxon>
        <taxon>Rhizomicrobium</taxon>
    </lineage>
</organism>
<keyword evidence="7" id="KW-1185">Reference proteome</keyword>
<dbReference type="SUPFAM" id="SSF46689">
    <property type="entry name" value="Homeodomain-like"/>
    <property type="match status" value="1"/>
</dbReference>
<sequence>MTTIGHTWRRRKRERPEEILTAARIEFHAHPAGAVTMKQIADRAGVAKGTIYLYYASKAELITAAIASVRNNQALPVEQISV</sequence>
<reference evidence="7" key="1">
    <citation type="journal article" date="2019" name="Int. J. Syst. Evol. Microbiol.">
        <title>The Global Catalogue of Microorganisms (GCM) 10K type strain sequencing project: providing services to taxonomists for standard genome sequencing and annotation.</title>
        <authorList>
            <consortium name="The Broad Institute Genomics Platform"/>
            <consortium name="The Broad Institute Genome Sequencing Center for Infectious Disease"/>
            <person name="Wu L."/>
            <person name="Ma J."/>
        </authorList>
    </citation>
    <scope>NUCLEOTIDE SEQUENCE [LARGE SCALE GENOMIC DNA]</scope>
    <source>
        <strain evidence="7">JCM 15089</strain>
    </source>
</reference>
<keyword evidence="1" id="KW-0805">Transcription regulation</keyword>
<evidence type="ECO:0000256" key="2">
    <source>
        <dbReference type="ARBA" id="ARBA00023125"/>
    </source>
</evidence>
<dbReference type="Gene3D" id="1.10.357.10">
    <property type="entry name" value="Tetracycline Repressor, domain 2"/>
    <property type="match status" value="1"/>
</dbReference>
<feature type="domain" description="HTH tetR-type" evidence="5">
    <location>
        <begin position="13"/>
        <end position="73"/>
    </location>
</feature>
<dbReference type="EMBL" id="BAAADD010000004">
    <property type="protein sequence ID" value="GAA0568145.1"/>
    <property type="molecule type" value="Genomic_DNA"/>
</dbReference>
<evidence type="ECO:0000256" key="4">
    <source>
        <dbReference type="PROSITE-ProRule" id="PRU00335"/>
    </source>
</evidence>
<accession>A0ABP3PIC5</accession>
<protein>
    <recommendedName>
        <fullName evidence="5">HTH tetR-type domain-containing protein</fullName>
    </recommendedName>
</protein>
<name>A0ABP3PIC5_9PROT</name>
<evidence type="ECO:0000256" key="1">
    <source>
        <dbReference type="ARBA" id="ARBA00023015"/>
    </source>
</evidence>
<dbReference type="InterPro" id="IPR009057">
    <property type="entry name" value="Homeodomain-like_sf"/>
</dbReference>
<evidence type="ECO:0000313" key="7">
    <source>
        <dbReference type="Proteomes" id="UP001499951"/>
    </source>
</evidence>
<gene>
    <name evidence="6" type="ORF">GCM10008942_15900</name>
</gene>
<keyword evidence="2 4" id="KW-0238">DNA-binding</keyword>
<evidence type="ECO:0000259" key="5">
    <source>
        <dbReference type="PROSITE" id="PS50977"/>
    </source>
</evidence>
<proteinExistence type="predicted"/>
<dbReference type="Pfam" id="PF00440">
    <property type="entry name" value="TetR_N"/>
    <property type="match status" value="1"/>
</dbReference>
<dbReference type="RefSeq" id="WP_166929984.1">
    <property type="nucleotide sequence ID" value="NZ_JAASQS010000001.1"/>
</dbReference>
<dbReference type="PROSITE" id="PS50977">
    <property type="entry name" value="HTH_TETR_2"/>
    <property type="match status" value="1"/>
</dbReference>
<keyword evidence="3" id="KW-0804">Transcription</keyword>
<dbReference type="Proteomes" id="UP001499951">
    <property type="component" value="Unassembled WGS sequence"/>
</dbReference>
<dbReference type="InterPro" id="IPR050109">
    <property type="entry name" value="HTH-type_TetR-like_transc_reg"/>
</dbReference>